<evidence type="ECO:0000259" key="6">
    <source>
        <dbReference type="Pfam" id="PF00155"/>
    </source>
</evidence>
<keyword evidence="5" id="KW-0663">Pyridoxal phosphate</keyword>
<sequence>MSNASTPDVHINLNVRGMRRSATVAINERCNELLREGRDILKLGLGQSPFPVPECVVEQLRVNAHQKDYLPVTGLLALRDAVATYHRQRDGFQVTAEDVLIGPGSKELMFLLQLAYYGDVLIANESLSHKLEPI</sequence>
<dbReference type="InterPro" id="IPR015424">
    <property type="entry name" value="PyrdxlP-dep_Trfase"/>
</dbReference>
<gene>
    <name evidence="7" type="ORF">F0M18_05200</name>
</gene>
<dbReference type="GO" id="GO:0008483">
    <property type="term" value="F:transaminase activity"/>
    <property type="evidence" value="ECO:0007669"/>
    <property type="project" value="UniProtKB-KW"/>
</dbReference>
<dbReference type="PANTHER" id="PTHR46383:SF1">
    <property type="entry name" value="ASPARTATE AMINOTRANSFERASE"/>
    <property type="match status" value="1"/>
</dbReference>
<dbReference type="InterPro" id="IPR015421">
    <property type="entry name" value="PyrdxlP-dep_Trfase_major"/>
</dbReference>
<dbReference type="AlphaFoldDB" id="A0A5B0X1N7"/>
<comment type="caution">
    <text evidence="7">The sequence shown here is derived from an EMBL/GenBank/DDBJ whole genome shotgun (WGS) entry which is preliminary data.</text>
</comment>
<dbReference type="GO" id="GO:0030170">
    <property type="term" value="F:pyridoxal phosphate binding"/>
    <property type="evidence" value="ECO:0007669"/>
    <property type="project" value="InterPro"/>
</dbReference>
<keyword evidence="8" id="KW-1185">Reference proteome</keyword>
<proteinExistence type="inferred from homology"/>
<keyword evidence="4 7" id="KW-0808">Transferase</keyword>
<comment type="similarity">
    <text evidence="2">Belongs to the class-I pyridoxal-phosphate-dependent aminotransferase family.</text>
</comment>
<dbReference type="InterPro" id="IPR015422">
    <property type="entry name" value="PyrdxlP-dep_Trfase_small"/>
</dbReference>
<evidence type="ECO:0000256" key="2">
    <source>
        <dbReference type="ARBA" id="ARBA00007441"/>
    </source>
</evidence>
<keyword evidence="3 7" id="KW-0032">Aminotransferase</keyword>
<feature type="domain" description="Aminotransferase class I/classII large" evidence="6">
    <location>
        <begin position="39"/>
        <end position="116"/>
    </location>
</feature>
<evidence type="ECO:0000313" key="8">
    <source>
        <dbReference type="Proteomes" id="UP000323708"/>
    </source>
</evidence>
<organism evidence="7 8">
    <name type="scientific">Pseudohalioglobus sediminis</name>
    <dbReference type="NCBI Taxonomy" id="2606449"/>
    <lineage>
        <taxon>Bacteria</taxon>
        <taxon>Pseudomonadati</taxon>
        <taxon>Pseudomonadota</taxon>
        <taxon>Gammaproteobacteria</taxon>
        <taxon>Cellvibrionales</taxon>
        <taxon>Halieaceae</taxon>
        <taxon>Pseudohalioglobus</taxon>
    </lineage>
</organism>
<dbReference type="RefSeq" id="WP_149610347.1">
    <property type="nucleotide sequence ID" value="NZ_VTUX01000002.1"/>
</dbReference>
<dbReference type="Gene3D" id="3.90.1150.10">
    <property type="entry name" value="Aspartate Aminotransferase, domain 1"/>
    <property type="match status" value="1"/>
</dbReference>
<dbReference type="SUPFAM" id="SSF53383">
    <property type="entry name" value="PLP-dependent transferases"/>
    <property type="match status" value="1"/>
</dbReference>
<dbReference type="EMBL" id="VTUX01000002">
    <property type="protein sequence ID" value="KAA1193240.1"/>
    <property type="molecule type" value="Genomic_DNA"/>
</dbReference>
<dbReference type="PANTHER" id="PTHR46383">
    <property type="entry name" value="ASPARTATE AMINOTRANSFERASE"/>
    <property type="match status" value="1"/>
</dbReference>
<evidence type="ECO:0000256" key="4">
    <source>
        <dbReference type="ARBA" id="ARBA00022679"/>
    </source>
</evidence>
<dbReference type="Proteomes" id="UP000323708">
    <property type="component" value="Unassembled WGS sequence"/>
</dbReference>
<comment type="cofactor">
    <cofactor evidence="1">
        <name>pyridoxal 5'-phosphate</name>
        <dbReference type="ChEBI" id="CHEBI:597326"/>
    </cofactor>
</comment>
<accession>A0A5B0X1N7</accession>
<evidence type="ECO:0000313" key="7">
    <source>
        <dbReference type="EMBL" id="KAA1193240.1"/>
    </source>
</evidence>
<evidence type="ECO:0000256" key="1">
    <source>
        <dbReference type="ARBA" id="ARBA00001933"/>
    </source>
</evidence>
<dbReference type="Gene3D" id="3.40.640.10">
    <property type="entry name" value="Type I PLP-dependent aspartate aminotransferase-like (Major domain)"/>
    <property type="match status" value="1"/>
</dbReference>
<dbReference type="InterPro" id="IPR004839">
    <property type="entry name" value="Aminotransferase_I/II_large"/>
</dbReference>
<evidence type="ECO:0000256" key="3">
    <source>
        <dbReference type="ARBA" id="ARBA00022576"/>
    </source>
</evidence>
<protein>
    <submittedName>
        <fullName evidence="7">Aminotransferase class I/II-fold pyridoxal phosphate-dependent enzyme</fullName>
    </submittedName>
</protein>
<name>A0A5B0X1N7_9GAMM</name>
<evidence type="ECO:0000256" key="5">
    <source>
        <dbReference type="ARBA" id="ARBA00022898"/>
    </source>
</evidence>
<dbReference type="Pfam" id="PF00155">
    <property type="entry name" value="Aminotran_1_2"/>
    <property type="match status" value="1"/>
</dbReference>
<dbReference type="InterPro" id="IPR050596">
    <property type="entry name" value="AspAT/PAT-like"/>
</dbReference>
<dbReference type="GO" id="GO:0006520">
    <property type="term" value="P:amino acid metabolic process"/>
    <property type="evidence" value="ECO:0007669"/>
    <property type="project" value="InterPro"/>
</dbReference>
<reference evidence="7 8" key="1">
    <citation type="submission" date="2019-09" db="EMBL/GenBank/DDBJ databases">
        <authorList>
            <person name="Chen X.-Y."/>
        </authorList>
    </citation>
    <scope>NUCLEOTIDE SEQUENCE [LARGE SCALE GENOMIC DNA]</scope>
    <source>
        <strain evidence="7 8">NY5</strain>
    </source>
</reference>